<comment type="subcellular location">
    <subcellularLocation>
        <location evidence="1">Nucleus</location>
    </subcellularLocation>
</comment>
<dbReference type="InterPro" id="IPR013926">
    <property type="entry name" value="CGI121/TPRKB"/>
</dbReference>
<dbReference type="Pfam" id="PF08617">
    <property type="entry name" value="CGI-121"/>
    <property type="match status" value="1"/>
</dbReference>
<evidence type="ECO:0000256" key="8">
    <source>
        <dbReference type="RuleBase" id="RU004398"/>
    </source>
</evidence>
<dbReference type="GO" id="GO:0002949">
    <property type="term" value="P:tRNA threonylcarbamoyladenosine modification"/>
    <property type="evidence" value="ECO:0007669"/>
    <property type="project" value="TreeGrafter"/>
</dbReference>
<keyword evidence="9" id="KW-0808">Transferase</keyword>
<dbReference type="AlphaFoldDB" id="A0A5C5G0V8"/>
<keyword evidence="5" id="KW-0819">tRNA processing</keyword>
<dbReference type="GO" id="GO:0016301">
    <property type="term" value="F:kinase activity"/>
    <property type="evidence" value="ECO:0007669"/>
    <property type="project" value="UniProtKB-KW"/>
</dbReference>
<evidence type="ECO:0000313" key="9">
    <source>
        <dbReference type="EMBL" id="TNY22099.1"/>
    </source>
</evidence>
<dbReference type="SUPFAM" id="SSF143870">
    <property type="entry name" value="PF0523-like"/>
    <property type="match status" value="1"/>
</dbReference>
<evidence type="ECO:0000256" key="1">
    <source>
        <dbReference type="ARBA" id="ARBA00004123"/>
    </source>
</evidence>
<dbReference type="STRING" id="5288.A0A5C5G0V8"/>
<evidence type="ECO:0000256" key="7">
    <source>
        <dbReference type="ARBA" id="ARBA00025043"/>
    </source>
</evidence>
<organism evidence="9 10">
    <name type="scientific">Rhodotorula diobovata</name>
    <dbReference type="NCBI Taxonomy" id="5288"/>
    <lineage>
        <taxon>Eukaryota</taxon>
        <taxon>Fungi</taxon>
        <taxon>Dikarya</taxon>
        <taxon>Basidiomycota</taxon>
        <taxon>Pucciniomycotina</taxon>
        <taxon>Microbotryomycetes</taxon>
        <taxon>Sporidiobolales</taxon>
        <taxon>Sporidiobolaceae</taxon>
        <taxon>Rhodotorula</taxon>
    </lineage>
</organism>
<comment type="similarity">
    <text evidence="2 8">Belongs to the CGI121/TPRKB family.</text>
</comment>
<gene>
    <name evidence="9" type="ORF">DMC30DRAFT_349492</name>
</gene>
<evidence type="ECO:0000256" key="6">
    <source>
        <dbReference type="ARBA" id="ARBA00023242"/>
    </source>
</evidence>
<dbReference type="GO" id="GO:0005634">
    <property type="term" value="C:nucleus"/>
    <property type="evidence" value="ECO:0007669"/>
    <property type="project" value="UniProtKB-SubCell"/>
</dbReference>
<evidence type="ECO:0000256" key="2">
    <source>
        <dbReference type="ARBA" id="ARBA00005546"/>
    </source>
</evidence>
<keyword evidence="9" id="KW-0418">Kinase</keyword>
<dbReference type="PANTHER" id="PTHR15840:SF10">
    <property type="entry name" value="EKC_KEOPS COMPLEX SUBUNIT TPRKB"/>
    <property type="match status" value="1"/>
</dbReference>
<sequence length="249" mass="26972">MESYPLPYHNATVHLALFSPIRNAAALRSRLVSASTLPDDEAGNRERAAVDFAFVDAKMITSRMHLLIAVQQALLARADDSLKTKTLHSEILWMLAPGTNITEALKHFGLSPSTSSLVVVHIARTAGGREGQDEDEEVLRRMEAAVEGEVVSLDALGRIQGGALDDKAVRKVCFPLRPLGIGSSHARRRSSRSPVRSCLPRRFAACVPLPQVYKLNSDPALKGLQAGSDDARETLDRLVCSSVALKVAM</sequence>
<dbReference type="GO" id="GO:0005829">
    <property type="term" value="C:cytosol"/>
    <property type="evidence" value="ECO:0007669"/>
    <property type="project" value="TreeGrafter"/>
</dbReference>
<dbReference type="GO" id="GO:0000408">
    <property type="term" value="C:EKC/KEOPS complex"/>
    <property type="evidence" value="ECO:0007669"/>
    <property type="project" value="TreeGrafter"/>
</dbReference>
<protein>
    <recommendedName>
        <fullName evidence="4">EKC/KEOPS complex subunit CGI121</fullName>
    </recommendedName>
    <alternativeName>
        <fullName evidence="3">EKC/KEOPS complex subunit cgi121</fullName>
    </alternativeName>
</protein>
<evidence type="ECO:0000256" key="5">
    <source>
        <dbReference type="ARBA" id="ARBA00022694"/>
    </source>
</evidence>
<comment type="caution">
    <text evidence="9">The sequence shown here is derived from an EMBL/GenBank/DDBJ whole genome shotgun (WGS) entry which is preliminary data.</text>
</comment>
<dbReference type="OrthoDB" id="329139at2759"/>
<evidence type="ECO:0000256" key="3">
    <source>
        <dbReference type="ARBA" id="ARBA00015316"/>
    </source>
</evidence>
<dbReference type="InterPro" id="IPR036504">
    <property type="entry name" value="CGI121/TPRKB_sf"/>
</dbReference>
<keyword evidence="10" id="KW-1185">Reference proteome</keyword>
<evidence type="ECO:0000313" key="10">
    <source>
        <dbReference type="Proteomes" id="UP000311382"/>
    </source>
</evidence>
<dbReference type="EMBL" id="SOZI01000031">
    <property type="protein sequence ID" value="TNY22099.1"/>
    <property type="molecule type" value="Genomic_DNA"/>
</dbReference>
<name>A0A5C5G0V8_9BASI</name>
<dbReference type="Gene3D" id="3.30.2380.10">
    <property type="entry name" value="CGI121/TPRKB"/>
    <property type="match status" value="1"/>
</dbReference>
<keyword evidence="6 8" id="KW-0539">Nucleus</keyword>
<accession>A0A5C5G0V8</accession>
<reference evidence="9 10" key="1">
    <citation type="submission" date="2019-03" db="EMBL/GenBank/DDBJ databases">
        <title>Rhodosporidium diobovatum UCD-FST 08-225 genome sequencing, assembly, and annotation.</title>
        <authorList>
            <person name="Fakankun I.U."/>
            <person name="Fristensky B."/>
            <person name="Levin D.B."/>
        </authorList>
    </citation>
    <scope>NUCLEOTIDE SEQUENCE [LARGE SCALE GENOMIC DNA]</scope>
    <source>
        <strain evidence="9 10">UCD-FST 08-225</strain>
    </source>
</reference>
<comment type="function">
    <text evidence="7">Component of the EKC/KEOPS complex that is required for the formation of a threonylcarbamoyl group on adenosine at position 37 (t(6)A37) in tRNAs that read codons beginning with adenine. The complex is probably involved in the transfer of the threonylcarbamoyl moiety of threonylcarbamoyl-AMP (TC-AMP) to the N6 group of A37. CGI121 acts as an allosteric effector that regulates the t(6)A activity of the complex. The EKC/KEOPS complex also promotes both telomere uncapping and telomere elongation. The complex is required for efficient recruitment of transcriptional coactivators. CGI121 is not required for tRNA modification.</text>
</comment>
<proteinExistence type="inferred from homology"/>
<dbReference type="Proteomes" id="UP000311382">
    <property type="component" value="Unassembled WGS sequence"/>
</dbReference>
<dbReference type="PANTHER" id="PTHR15840">
    <property type="entry name" value="CGI-121 FAMILY MEMBER"/>
    <property type="match status" value="1"/>
</dbReference>
<evidence type="ECO:0000256" key="4">
    <source>
        <dbReference type="ARBA" id="ARBA00016009"/>
    </source>
</evidence>